<protein>
    <submittedName>
        <fullName evidence="1">Uncharacterized protein</fullName>
    </submittedName>
</protein>
<dbReference type="GeneID" id="54406325"/>
<dbReference type="RefSeq" id="XP_033524094.1">
    <property type="nucleotide sequence ID" value="XM_033665893.1"/>
</dbReference>
<keyword evidence="2" id="KW-1185">Reference proteome</keyword>
<proteinExistence type="predicted"/>
<evidence type="ECO:0000313" key="1">
    <source>
        <dbReference type="EMBL" id="KAF2129705.1"/>
    </source>
</evidence>
<dbReference type="EMBL" id="ML977506">
    <property type="protein sequence ID" value="KAF2129705.1"/>
    <property type="molecule type" value="Genomic_DNA"/>
</dbReference>
<dbReference type="OrthoDB" id="3204049at2759"/>
<gene>
    <name evidence="1" type="ORF">P153DRAFT_340848</name>
</gene>
<accession>A0A6A6AF18</accession>
<name>A0A6A6AF18_9PLEO</name>
<reference evidence="1" key="1">
    <citation type="journal article" date="2020" name="Stud. Mycol.">
        <title>101 Dothideomycetes genomes: a test case for predicting lifestyles and emergence of pathogens.</title>
        <authorList>
            <person name="Haridas S."/>
            <person name="Albert R."/>
            <person name="Binder M."/>
            <person name="Bloem J."/>
            <person name="Labutti K."/>
            <person name="Salamov A."/>
            <person name="Andreopoulos B."/>
            <person name="Baker S."/>
            <person name="Barry K."/>
            <person name="Bills G."/>
            <person name="Bluhm B."/>
            <person name="Cannon C."/>
            <person name="Castanera R."/>
            <person name="Culley D."/>
            <person name="Daum C."/>
            <person name="Ezra D."/>
            <person name="Gonzalez J."/>
            <person name="Henrissat B."/>
            <person name="Kuo A."/>
            <person name="Liang C."/>
            <person name="Lipzen A."/>
            <person name="Lutzoni F."/>
            <person name="Magnuson J."/>
            <person name="Mondo S."/>
            <person name="Nolan M."/>
            <person name="Ohm R."/>
            <person name="Pangilinan J."/>
            <person name="Park H.-J."/>
            <person name="Ramirez L."/>
            <person name="Alfaro M."/>
            <person name="Sun H."/>
            <person name="Tritt A."/>
            <person name="Yoshinaga Y."/>
            <person name="Zwiers L.-H."/>
            <person name="Turgeon B."/>
            <person name="Goodwin S."/>
            <person name="Spatafora J."/>
            <person name="Crous P."/>
            <person name="Grigoriev I."/>
        </authorList>
    </citation>
    <scope>NUCLEOTIDE SEQUENCE</scope>
    <source>
        <strain evidence="1">CBS 119687</strain>
    </source>
</reference>
<sequence length="444" mass="51922">MAHQVHRLPWQSLSSAFGIISRNHGDRERTNLYFGNQPGQSRQLDHFAKEFAKTLEQCSETERLKYQPTYDPPQLDDIVITAAIEKKITRSLNQCRSNNIFHLRHRCARRIGNALKVDCTCPLLDIEKRASFLVESWRSCPQTCSSTRENHHTSVELIKILILHDEMEVLFRLCASPDFDLAENWWSFPYDRPQDYGWAEVMRSALMAYICLNVFFLKPETYDPAAREENNAGIAVADYRNTTSYQRTLFRCTAKTNLDTYTYPHREFFGIAEGVYVADYHWSHDQLLGLTAVEERRQPGYGYVPTKEDVARTRILVCKAGKLPVELGLEILGFAGYVPARRIPVADDPLHKDNVDELRIYLDHCWQLLVRCDMLMKSCGKSWDWYGEITECIMDLWGDPKIEATGYPWWIEEGYSDWDEDFRHWPLNTDDHQKLWVRFKGYHD</sequence>
<organism evidence="1 2">
    <name type="scientific">Dothidotthia symphoricarpi CBS 119687</name>
    <dbReference type="NCBI Taxonomy" id="1392245"/>
    <lineage>
        <taxon>Eukaryota</taxon>
        <taxon>Fungi</taxon>
        <taxon>Dikarya</taxon>
        <taxon>Ascomycota</taxon>
        <taxon>Pezizomycotina</taxon>
        <taxon>Dothideomycetes</taxon>
        <taxon>Pleosporomycetidae</taxon>
        <taxon>Pleosporales</taxon>
        <taxon>Dothidotthiaceae</taxon>
        <taxon>Dothidotthia</taxon>
    </lineage>
</organism>
<evidence type="ECO:0000313" key="2">
    <source>
        <dbReference type="Proteomes" id="UP000799771"/>
    </source>
</evidence>
<dbReference type="AlphaFoldDB" id="A0A6A6AF18"/>
<dbReference type="Proteomes" id="UP000799771">
    <property type="component" value="Unassembled WGS sequence"/>
</dbReference>